<dbReference type="EMBL" id="CYKH01001898">
    <property type="protein sequence ID" value="CUG91200.1"/>
    <property type="molecule type" value="Genomic_DNA"/>
</dbReference>
<organism evidence="3 4">
    <name type="scientific">Bodo saltans</name>
    <name type="common">Flagellated protozoan</name>
    <dbReference type="NCBI Taxonomy" id="75058"/>
    <lineage>
        <taxon>Eukaryota</taxon>
        <taxon>Discoba</taxon>
        <taxon>Euglenozoa</taxon>
        <taxon>Kinetoplastea</taxon>
        <taxon>Metakinetoplastina</taxon>
        <taxon>Eubodonida</taxon>
        <taxon>Bodonidae</taxon>
        <taxon>Bodo</taxon>
    </lineage>
</organism>
<feature type="compositionally biased region" description="Low complexity" evidence="2">
    <location>
        <begin position="628"/>
        <end position="638"/>
    </location>
</feature>
<proteinExistence type="inferred from homology"/>
<evidence type="ECO:0000313" key="4">
    <source>
        <dbReference type="Proteomes" id="UP000051952"/>
    </source>
</evidence>
<dbReference type="InterPro" id="IPR005373">
    <property type="entry name" value="PHAF1"/>
</dbReference>
<dbReference type="VEuPathDB" id="TriTrypDB:BSAL_30700"/>
<dbReference type="InterPro" id="IPR039156">
    <property type="entry name" value="PHAF1/BROMI"/>
</dbReference>
<evidence type="ECO:0000256" key="2">
    <source>
        <dbReference type="SAM" id="MobiDB-lite"/>
    </source>
</evidence>
<feature type="compositionally biased region" description="Polar residues" evidence="2">
    <location>
        <begin position="688"/>
        <end position="702"/>
    </location>
</feature>
<dbReference type="PANTHER" id="PTHR13465">
    <property type="entry name" value="UPF0183 PROTEIN"/>
    <property type="match status" value="1"/>
</dbReference>
<dbReference type="Pfam" id="PF03676">
    <property type="entry name" value="PHAF1"/>
    <property type="match status" value="1"/>
</dbReference>
<dbReference type="Proteomes" id="UP000051952">
    <property type="component" value="Unassembled WGS sequence"/>
</dbReference>
<evidence type="ECO:0000313" key="3">
    <source>
        <dbReference type="EMBL" id="CUG91200.1"/>
    </source>
</evidence>
<feature type="region of interest" description="Disordered" evidence="2">
    <location>
        <begin position="400"/>
        <end position="422"/>
    </location>
</feature>
<dbReference type="OrthoDB" id="411211at2759"/>
<feature type="compositionally biased region" description="Acidic residues" evidence="2">
    <location>
        <begin position="674"/>
        <end position="685"/>
    </location>
</feature>
<feature type="compositionally biased region" description="Acidic residues" evidence="2">
    <location>
        <begin position="554"/>
        <end position="583"/>
    </location>
</feature>
<feature type="compositionally biased region" description="Basic residues" evidence="2">
    <location>
        <begin position="729"/>
        <end position="738"/>
    </location>
</feature>
<name>A0A0S4JKS5_BODSA</name>
<comment type="similarity">
    <text evidence="1">Belongs to the PHAF1 family.</text>
</comment>
<feature type="region of interest" description="Disordered" evidence="2">
    <location>
        <begin position="440"/>
        <end position="738"/>
    </location>
</feature>
<evidence type="ECO:0000256" key="1">
    <source>
        <dbReference type="ARBA" id="ARBA00024339"/>
    </source>
</evidence>
<reference evidence="4" key="1">
    <citation type="submission" date="2015-09" db="EMBL/GenBank/DDBJ databases">
        <authorList>
            <consortium name="Pathogen Informatics"/>
        </authorList>
    </citation>
    <scope>NUCLEOTIDE SEQUENCE [LARGE SCALE GENOMIC DNA]</scope>
    <source>
        <strain evidence="4">Lake Konstanz</strain>
    </source>
</reference>
<gene>
    <name evidence="3" type="ORF">BSAL_30700</name>
</gene>
<dbReference type="PANTHER" id="PTHR13465:SF2">
    <property type="entry name" value="PHAGOSOME ASSEMBLY FACTOR 1"/>
    <property type="match status" value="1"/>
</dbReference>
<feature type="compositionally biased region" description="Basic and acidic residues" evidence="2">
    <location>
        <begin position="608"/>
        <end position="623"/>
    </location>
</feature>
<feature type="compositionally biased region" description="Low complexity" evidence="2">
    <location>
        <begin position="713"/>
        <end position="728"/>
    </location>
</feature>
<accession>A0A0S4JKS5</accession>
<dbReference type="AlphaFoldDB" id="A0A0S4JKS5"/>
<feature type="compositionally biased region" description="Basic and acidic residues" evidence="2">
    <location>
        <begin position="544"/>
        <end position="553"/>
    </location>
</feature>
<keyword evidence="4" id="KW-1185">Reference proteome</keyword>
<sequence length="738" mass="80445">MSSACDVIPGDCVGEIVLGAPLIVVADRLNENKELYGIIRVDDGSSSSPHPQAVSLKSERRKMSFLFHRTMQTLEKIVVENLSTTELTYRSTPLSGPGRATTFAHVYDVLGPTFQGSMNTESGLYRLRYPGIEVDFPIPPQYHQEFMARGTHPTKLPDGSIPVAVSITVLRTPGSDPNSYRDVPYAKGKVLAGDDVFFSWPSKELLFVRSQTKIGFGASPQDVMRQLGCSPRSVYNLLDNRMHIHSTGTLTSAATAKGGSIEARLPMYCFNYPLLGVDFIFNGDHRLEKVMLHNPLPWHDTFLKYQRCNYTIKGPWELVPQSAETLPPQPEHLLTNAYRWSDEDDAYAESRGVRPLISSTHCSNGLVLKIYAFAGIVLYVMPAQQKVVKVLLFEKAAPMGSSRGSATRFSPIPPQVEADPQSASTTTAVFVEEEFRDETLPVTRTSNARLQHVDPMSECRQQGASLPPPALAADLRSDEELESMQVGEGQTGSTLSGGGASPSLRAREQTVAYSPSTHDVVEEDDDGDERHHDDDDGDVGDTWDEMRKARDAADNAEEEPVDDGYSEAEVEDAATAVDDDNDDSGGFSVPPPMPALVSHEDGDDDDDGGQHDRYTDDFEESSRHHSARSSWAQSAHRSPMLPPQTAASEELSDDRWGPTGEEDSLPEPVAPPVDEADSRDEDEEPSGTPVSTRTPGSPSPASAQGRGLTPSPANRSGTSATSATSISNKSKKNKKKKR</sequence>
<protein>
    <submittedName>
        <fullName evidence="3">Uncharacterized protein</fullName>
    </submittedName>
</protein>